<name>A0ABU8BZD5_9RHOB</name>
<dbReference type="EC" id="1.-.-.-" evidence="4"/>
<proteinExistence type="predicted"/>
<reference evidence="4" key="1">
    <citation type="submission" date="2024-02" db="EMBL/GenBank/DDBJ databases">
        <title>Genome sequences of strain Gemmobacter sp. JM10B15.</title>
        <authorList>
            <person name="Zhang M."/>
        </authorList>
    </citation>
    <scope>NUCLEOTIDE SEQUENCE</scope>
    <source>
        <strain evidence="4">JM10B15</strain>
    </source>
</reference>
<keyword evidence="5" id="KW-1185">Reference proteome</keyword>
<gene>
    <name evidence="4" type="ORF">V6590_15860</name>
</gene>
<sequence>MEFGLDTFGDVTRRADGSLKPQDEVLRDVVAEAVLADQVGVDVIALGEHHRDDFAISAPEILLAHIGAKTSRIRLGTGVTVLSTDDPVRLYQRFSTLNALSGGRGEVILGRGSFTESYPLFGQDLSDYEMLFEEKLDLFAALNRGGRVKWQGQHRAPVNVPQVYPPAGPEGIATWIGVGGSPDSVVRAVRYGLPMMLAIIGGDPRRFRPFVNLYHDAWRQIGGTAKPLGVHSPGLIAETDEAAREAAFTGYKALHDRIGRERGWPPITKQAFLQEVTQGSQYVGSPETVARKIAATVQALGLQRFNLKYSAGTTPHDDLMRSVELYGTQVIPRVRELLAETRQPA</sequence>
<dbReference type="Proteomes" id="UP001431963">
    <property type="component" value="Unassembled WGS sequence"/>
</dbReference>
<evidence type="ECO:0000256" key="1">
    <source>
        <dbReference type="ARBA" id="ARBA00023002"/>
    </source>
</evidence>
<keyword evidence="2" id="KW-0503">Monooxygenase</keyword>
<organism evidence="4 5">
    <name type="scientific">Gemmobacter denitrificans</name>
    <dbReference type="NCBI Taxonomy" id="3123040"/>
    <lineage>
        <taxon>Bacteria</taxon>
        <taxon>Pseudomonadati</taxon>
        <taxon>Pseudomonadota</taxon>
        <taxon>Alphaproteobacteria</taxon>
        <taxon>Rhodobacterales</taxon>
        <taxon>Paracoccaceae</taxon>
        <taxon>Gemmobacter</taxon>
    </lineage>
</organism>
<evidence type="ECO:0000313" key="5">
    <source>
        <dbReference type="Proteomes" id="UP001431963"/>
    </source>
</evidence>
<dbReference type="InterPro" id="IPR050766">
    <property type="entry name" value="Bact_Lucif_Oxidored"/>
</dbReference>
<dbReference type="InterPro" id="IPR011251">
    <property type="entry name" value="Luciferase-like_dom"/>
</dbReference>
<dbReference type="InterPro" id="IPR036661">
    <property type="entry name" value="Luciferase-like_sf"/>
</dbReference>
<feature type="domain" description="Luciferase-like" evidence="3">
    <location>
        <begin position="18"/>
        <end position="302"/>
    </location>
</feature>
<evidence type="ECO:0000259" key="3">
    <source>
        <dbReference type="Pfam" id="PF00296"/>
    </source>
</evidence>
<dbReference type="Gene3D" id="3.20.20.30">
    <property type="entry name" value="Luciferase-like domain"/>
    <property type="match status" value="1"/>
</dbReference>
<evidence type="ECO:0000256" key="2">
    <source>
        <dbReference type="ARBA" id="ARBA00023033"/>
    </source>
</evidence>
<keyword evidence="1 4" id="KW-0560">Oxidoreductase</keyword>
<dbReference type="Pfam" id="PF00296">
    <property type="entry name" value="Bac_luciferase"/>
    <property type="match status" value="1"/>
</dbReference>
<dbReference type="GO" id="GO:0016491">
    <property type="term" value="F:oxidoreductase activity"/>
    <property type="evidence" value="ECO:0007669"/>
    <property type="project" value="UniProtKB-KW"/>
</dbReference>
<dbReference type="EMBL" id="JBALHR010000011">
    <property type="protein sequence ID" value="MEH7829630.1"/>
    <property type="molecule type" value="Genomic_DNA"/>
</dbReference>
<dbReference type="InterPro" id="IPR022290">
    <property type="entry name" value="LLM_Atu2307-like"/>
</dbReference>
<dbReference type="PANTHER" id="PTHR30137">
    <property type="entry name" value="LUCIFERASE-LIKE MONOOXYGENASE"/>
    <property type="match status" value="1"/>
</dbReference>
<accession>A0ABU8BZD5</accession>
<dbReference type="RefSeq" id="WP_335424662.1">
    <property type="nucleotide sequence ID" value="NZ_JBALHR010000011.1"/>
</dbReference>
<dbReference type="SUPFAM" id="SSF51679">
    <property type="entry name" value="Bacterial luciferase-like"/>
    <property type="match status" value="1"/>
</dbReference>
<dbReference type="PANTHER" id="PTHR30137:SF8">
    <property type="entry name" value="BLR5498 PROTEIN"/>
    <property type="match status" value="1"/>
</dbReference>
<dbReference type="NCBIfam" id="TIGR03858">
    <property type="entry name" value="LLM_2I7G"/>
    <property type="match status" value="1"/>
</dbReference>
<comment type="caution">
    <text evidence="4">The sequence shown here is derived from an EMBL/GenBank/DDBJ whole genome shotgun (WGS) entry which is preliminary data.</text>
</comment>
<protein>
    <submittedName>
        <fullName evidence="4">LLM class flavin-dependent oxidoreductase</fullName>
        <ecNumber evidence="4">1.-.-.-</ecNumber>
    </submittedName>
</protein>
<evidence type="ECO:0000313" key="4">
    <source>
        <dbReference type="EMBL" id="MEH7829630.1"/>
    </source>
</evidence>